<dbReference type="InterPro" id="IPR036761">
    <property type="entry name" value="TTHA0802/YceI-like_sf"/>
</dbReference>
<sequence>MKFNGTMKFLSLSLLGLVWNFNLQAQTYQLNKNATSVLVEGTSNIHDWHIEAESCSGTITLETDEGKIDDIEKLQFSVEAESLKSGKSGMDKNTYKALNTGDHKNIVFRMEKVNSMKETAAGTYLVKASGKLEIAGVKRDTELQFTLKTASDRVELQGSKDIDMTAYQIEPPSAMFGTITTGKMVTVKFKTIFRK</sequence>
<evidence type="ECO:0000313" key="1">
    <source>
        <dbReference type="EMBL" id="APU68327.1"/>
    </source>
</evidence>
<accession>A0A1L7I3Y8</accession>
<dbReference type="SUPFAM" id="SSF101874">
    <property type="entry name" value="YceI-like"/>
    <property type="match status" value="1"/>
</dbReference>
<keyword evidence="2" id="KW-1185">Reference proteome</keyword>
<protein>
    <submittedName>
        <fullName evidence="1">Uncharacterized protein</fullName>
    </submittedName>
</protein>
<dbReference type="AlphaFoldDB" id="A0A1L7I3Y8"/>
<dbReference type="KEGG" id="gfl:GRFL_1603"/>
<organism evidence="1 2">
    <name type="scientific">Christiangramia flava JLT2011</name>
    <dbReference type="NCBI Taxonomy" id="1229726"/>
    <lineage>
        <taxon>Bacteria</taxon>
        <taxon>Pseudomonadati</taxon>
        <taxon>Bacteroidota</taxon>
        <taxon>Flavobacteriia</taxon>
        <taxon>Flavobacteriales</taxon>
        <taxon>Flavobacteriaceae</taxon>
        <taxon>Christiangramia</taxon>
    </lineage>
</organism>
<dbReference type="EMBL" id="CP016359">
    <property type="protein sequence ID" value="APU68327.1"/>
    <property type="molecule type" value="Genomic_DNA"/>
</dbReference>
<dbReference type="PANTHER" id="PTHR34406:SF1">
    <property type="entry name" value="PROTEIN YCEI"/>
    <property type="match status" value="1"/>
</dbReference>
<dbReference type="RefSeq" id="WP_083646020.1">
    <property type="nucleotide sequence ID" value="NZ_AMRU01000001.1"/>
</dbReference>
<reference evidence="1 2" key="1">
    <citation type="submission" date="2016-07" db="EMBL/GenBank/DDBJ databases">
        <title>Multi-omics approach to identify versatile polysaccharide utilization systems of a marine flavobacterium Gramella flava.</title>
        <authorList>
            <person name="Tang K."/>
        </authorList>
    </citation>
    <scope>NUCLEOTIDE SEQUENCE [LARGE SCALE GENOMIC DNA]</scope>
    <source>
        <strain evidence="1 2">JLT2011</strain>
    </source>
</reference>
<evidence type="ECO:0000313" key="2">
    <source>
        <dbReference type="Proteomes" id="UP000186230"/>
    </source>
</evidence>
<proteinExistence type="predicted"/>
<dbReference type="STRING" id="1229726.GRFL_1603"/>
<dbReference type="Proteomes" id="UP000186230">
    <property type="component" value="Chromosome"/>
</dbReference>
<dbReference type="InterPro" id="IPR007372">
    <property type="entry name" value="Lipid/polyisoprenoid-bd_YceI"/>
</dbReference>
<dbReference type="Pfam" id="PF04264">
    <property type="entry name" value="YceI"/>
    <property type="match status" value="1"/>
</dbReference>
<dbReference type="Gene3D" id="2.40.128.110">
    <property type="entry name" value="Lipid/polyisoprenoid-binding, YceI-like"/>
    <property type="match status" value="1"/>
</dbReference>
<gene>
    <name evidence="1" type="ORF">GRFL_1603</name>
</gene>
<name>A0A1L7I3Y8_9FLAO</name>
<dbReference type="PANTHER" id="PTHR34406">
    <property type="entry name" value="PROTEIN YCEI"/>
    <property type="match status" value="1"/>
</dbReference>